<comment type="catalytic activity">
    <reaction evidence="16 17 19">
        <text>(6S)-NADPHX + ADP = AMP + phosphate + NADPH + H(+)</text>
        <dbReference type="Rhea" id="RHEA:32235"/>
        <dbReference type="ChEBI" id="CHEBI:15378"/>
        <dbReference type="ChEBI" id="CHEBI:43474"/>
        <dbReference type="ChEBI" id="CHEBI:57783"/>
        <dbReference type="ChEBI" id="CHEBI:64076"/>
        <dbReference type="ChEBI" id="CHEBI:456215"/>
        <dbReference type="ChEBI" id="CHEBI:456216"/>
        <dbReference type="EC" id="4.2.1.136"/>
    </reaction>
</comment>
<evidence type="ECO:0000256" key="11">
    <source>
        <dbReference type="ARBA" id="ARBA00023235"/>
    </source>
</evidence>
<evidence type="ECO:0000256" key="6">
    <source>
        <dbReference type="ARBA" id="ARBA00022741"/>
    </source>
</evidence>
<evidence type="ECO:0000259" key="20">
    <source>
        <dbReference type="PROSITE" id="PS51383"/>
    </source>
</evidence>
<dbReference type="GO" id="GO:0046872">
    <property type="term" value="F:metal ion binding"/>
    <property type="evidence" value="ECO:0007669"/>
    <property type="project" value="UniProtKB-UniRule"/>
</dbReference>
<keyword evidence="10 17" id="KW-0520">NAD</keyword>
<evidence type="ECO:0000256" key="7">
    <source>
        <dbReference type="ARBA" id="ARBA00022840"/>
    </source>
</evidence>
<dbReference type="Pfam" id="PF01256">
    <property type="entry name" value="Carb_kinase"/>
    <property type="match status" value="1"/>
</dbReference>
<dbReference type="HAMAP" id="MF_01965">
    <property type="entry name" value="NADHX_dehydratase"/>
    <property type="match status" value="1"/>
</dbReference>
<keyword evidence="13" id="KW-0511">Multifunctional enzyme</keyword>
<comment type="cofactor">
    <cofactor evidence="17">
        <name>Mg(2+)</name>
        <dbReference type="ChEBI" id="CHEBI:18420"/>
    </cofactor>
</comment>
<dbReference type="GO" id="GO:0005524">
    <property type="term" value="F:ATP binding"/>
    <property type="evidence" value="ECO:0007669"/>
    <property type="project" value="UniProtKB-UniRule"/>
</dbReference>
<keyword evidence="23" id="KW-1185">Reference proteome</keyword>
<keyword evidence="7 17" id="KW-0067">ATP-binding</keyword>
<feature type="binding site" evidence="17">
    <location>
        <position position="266"/>
    </location>
    <ligand>
        <name>(6S)-NADPHX</name>
        <dbReference type="ChEBI" id="CHEBI:64076"/>
    </ligand>
</feature>
<comment type="catalytic activity">
    <reaction evidence="2 18 19">
        <text>(6R)-NADPHX = (6S)-NADPHX</text>
        <dbReference type="Rhea" id="RHEA:32227"/>
        <dbReference type="ChEBI" id="CHEBI:64076"/>
        <dbReference type="ChEBI" id="CHEBI:64077"/>
        <dbReference type="EC" id="5.1.99.6"/>
    </reaction>
</comment>
<protein>
    <recommendedName>
        <fullName evidence="19">Bifunctional NAD(P)H-hydrate repair enzyme</fullName>
    </recommendedName>
    <alternativeName>
        <fullName evidence="19">Nicotinamide nucleotide repair protein</fullName>
    </alternativeName>
    <domain>
        <recommendedName>
            <fullName evidence="19">ADP-dependent (S)-NAD(P)H-hydrate dehydratase</fullName>
            <ecNumber evidence="19">4.2.1.136</ecNumber>
        </recommendedName>
        <alternativeName>
            <fullName evidence="19">ADP-dependent NAD(P)HX dehydratase</fullName>
        </alternativeName>
    </domain>
    <domain>
        <recommendedName>
            <fullName evidence="19">NAD(P)H-hydrate epimerase</fullName>
            <ecNumber evidence="19">5.1.99.6</ecNumber>
        </recommendedName>
    </domain>
</protein>
<dbReference type="InterPro" id="IPR029056">
    <property type="entry name" value="Ribokinase-like"/>
</dbReference>
<feature type="binding site" evidence="17">
    <location>
        <begin position="424"/>
        <end position="428"/>
    </location>
    <ligand>
        <name>AMP</name>
        <dbReference type="ChEBI" id="CHEBI:456215"/>
    </ligand>
</feature>
<dbReference type="Pfam" id="PF03853">
    <property type="entry name" value="YjeF_N"/>
    <property type="match status" value="1"/>
</dbReference>
<dbReference type="EC" id="4.2.1.136" evidence="19"/>
<keyword evidence="9 18" id="KW-0630">Potassium</keyword>
<comment type="subunit">
    <text evidence="17">Homotetramer.</text>
</comment>
<dbReference type="PROSITE" id="PS01050">
    <property type="entry name" value="YJEF_C_2"/>
    <property type="match status" value="1"/>
</dbReference>
<dbReference type="InterPro" id="IPR017953">
    <property type="entry name" value="Carbohydrate_kinase_pred_CS"/>
</dbReference>
<comment type="function">
    <text evidence="17">Catalyzes the dehydration of the S-form of NAD(P)HX at the expense of ADP, which is converted to AMP. Together with NAD(P)HX epimerase, which catalyzes the epimerization of the S- and R-forms, the enzyme allows the repair of both epimers of NAD(P)HX, a damaged form of NAD(P)H that is a result of enzymatic or heat-dependent hydration.</text>
</comment>
<dbReference type="CDD" id="cd01171">
    <property type="entry name" value="YXKO-related"/>
    <property type="match status" value="1"/>
</dbReference>
<dbReference type="OrthoDB" id="9806925at2"/>
<feature type="binding site" evidence="18">
    <location>
        <position position="60"/>
    </location>
    <ligand>
        <name>K(+)</name>
        <dbReference type="ChEBI" id="CHEBI:29103"/>
    </ligand>
</feature>
<comment type="similarity">
    <text evidence="18">Belongs to the NnrE/AIBP family.</text>
</comment>
<evidence type="ECO:0000256" key="5">
    <source>
        <dbReference type="ARBA" id="ARBA00022723"/>
    </source>
</evidence>
<dbReference type="PANTHER" id="PTHR12592">
    <property type="entry name" value="ATP-DEPENDENT (S)-NAD(P)H-HYDRATE DEHYDRATASE FAMILY MEMBER"/>
    <property type="match status" value="1"/>
</dbReference>
<dbReference type="InterPro" id="IPR036652">
    <property type="entry name" value="YjeF_N_dom_sf"/>
</dbReference>
<dbReference type="GO" id="GO:0110051">
    <property type="term" value="P:metabolite repair"/>
    <property type="evidence" value="ECO:0007669"/>
    <property type="project" value="TreeGrafter"/>
</dbReference>
<dbReference type="SUPFAM" id="SSF53613">
    <property type="entry name" value="Ribokinase-like"/>
    <property type="match status" value="1"/>
</dbReference>
<proteinExistence type="inferred from homology"/>
<feature type="binding site" evidence="17">
    <location>
        <position position="337"/>
    </location>
    <ligand>
        <name>(6S)-NADPHX</name>
        <dbReference type="ChEBI" id="CHEBI:64076"/>
    </ligand>
</feature>
<feature type="binding site" evidence="18">
    <location>
        <position position="146"/>
    </location>
    <ligand>
        <name>(6S)-NADPHX</name>
        <dbReference type="ChEBI" id="CHEBI:64076"/>
    </ligand>
</feature>
<organism evidence="22 23">
    <name type="scientific">Orenia metallireducens</name>
    <dbReference type="NCBI Taxonomy" id="1413210"/>
    <lineage>
        <taxon>Bacteria</taxon>
        <taxon>Bacillati</taxon>
        <taxon>Bacillota</taxon>
        <taxon>Clostridia</taxon>
        <taxon>Halanaerobiales</taxon>
        <taxon>Halobacteroidaceae</taxon>
        <taxon>Orenia</taxon>
    </lineage>
</organism>
<dbReference type="Proteomes" id="UP000219573">
    <property type="component" value="Unassembled WGS sequence"/>
</dbReference>
<name>A0A285H6W6_9FIRM</name>
<feature type="domain" description="YjeF N-terminal" evidence="21">
    <location>
        <begin position="9"/>
        <end position="221"/>
    </location>
</feature>
<reference evidence="23" key="1">
    <citation type="submission" date="2017-09" db="EMBL/GenBank/DDBJ databases">
        <authorList>
            <person name="Varghese N."/>
            <person name="Submissions S."/>
        </authorList>
    </citation>
    <scope>NUCLEOTIDE SEQUENCE [LARGE SCALE GENOMIC DNA]</scope>
    <source>
        <strain evidence="23">MSL47</strain>
    </source>
</reference>
<dbReference type="SUPFAM" id="SSF64153">
    <property type="entry name" value="YjeF N-terminal domain-like"/>
    <property type="match status" value="1"/>
</dbReference>
<dbReference type="PROSITE" id="PS51385">
    <property type="entry name" value="YJEF_N"/>
    <property type="match status" value="1"/>
</dbReference>
<evidence type="ECO:0000256" key="14">
    <source>
        <dbReference type="ARBA" id="ARBA00025153"/>
    </source>
</evidence>
<dbReference type="InterPro" id="IPR000631">
    <property type="entry name" value="CARKD"/>
</dbReference>
<comment type="similarity">
    <text evidence="17">Belongs to the NnrD/CARKD family.</text>
</comment>
<comment type="similarity">
    <text evidence="3 19">In the N-terminal section; belongs to the NnrE/AIBP family.</text>
</comment>
<dbReference type="FunFam" id="3.40.50.10260:FF:000003">
    <property type="entry name" value="Multifunctional fusion protein"/>
    <property type="match status" value="1"/>
</dbReference>
<dbReference type="RefSeq" id="WP_097018105.1">
    <property type="nucleotide sequence ID" value="NZ_OBDZ01000015.1"/>
</dbReference>
<dbReference type="PIRSF" id="PIRSF017184">
    <property type="entry name" value="Nnr"/>
    <property type="match status" value="1"/>
</dbReference>
<dbReference type="InterPro" id="IPR004443">
    <property type="entry name" value="YjeF_N_dom"/>
</dbReference>
<evidence type="ECO:0000256" key="16">
    <source>
        <dbReference type="ARBA" id="ARBA00049209"/>
    </source>
</evidence>
<feature type="binding site" evidence="18">
    <location>
        <position position="167"/>
    </location>
    <ligand>
        <name>K(+)</name>
        <dbReference type="ChEBI" id="CHEBI:29103"/>
    </ligand>
</feature>
<feature type="domain" description="YjeF C-terminal" evidence="20">
    <location>
        <begin position="231"/>
        <end position="513"/>
    </location>
</feature>
<dbReference type="NCBIfam" id="TIGR00197">
    <property type="entry name" value="yjeF_nterm"/>
    <property type="match status" value="1"/>
</dbReference>
<feature type="binding site" evidence="18">
    <location>
        <position position="131"/>
    </location>
    <ligand>
        <name>K(+)</name>
        <dbReference type="ChEBI" id="CHEBI:29103"/>
    </ligand>
</feature>
<evidence type="ECO:0000256" key="2">
    <source>
        <dbReference type="ARBA" id="ARBA00000909"/>
    </source>
</evidence>
<comment type="catalytic activity">
    <reaction evidence="1 18 19">
        <text>(6R)-NADHX = (6S)-NADHX</text>
        <dbReference type="Rhea" id="RHEA:32215"/>
        <dbReference type="ChEBI" id="CHEBI:64074"/>
        <dbReference type="ChEBI" id="CHEBI:64075"/>
        <dbReference type="EC" id="5.1.99.6"/>
    </reaction>
</comment>
<evidence type="ECO:0000256" key="17">
    <source>
        <dbReference type="HAMAP-Rule" id="MF_01965"/>
    </source>
</evidence>
<evidence type="ECO:0000256" key="1">
    <source>
        <dbReference type="ARBA" id="ARBA00000013"/>
    </source>
</evidence>
<comment type="similarity">
    <text evidence="4 19">In the C-terminal section; belongs to the NnrD/CARKD family.</text>
</comment>
<dbReference type="AlphaFoldDB" id="A0A285H6W6"/>
<feature type="binding site" evidence="18">
    <location>
        <begin position="135"/>
        <end position="141"/>
    </location>
    <ligand>
        <name>(6S)-NADPHX</name>
        <dbReference type="ChEBI" id="CHEBI:64076"/>
    </ligand>
</feature>
<evidence type="ECO:0000313" key="23">
    <source>
        <dbReference type="Proteomes" id="UP000219573"/>
    </source>
</evidence>
<feature type="binding site" evidence="18">
    <location>
        <position position="164"/>
    </location>
    <ligand>
        <name>(6S)-NADPHX</name>
        <dbReference type="ChEBI" id="CHEBI:64076"/>
    </ligand>
</feature>
<accession>A0A285H6W6</accession>
<feature type="binding site" evidence="17">
    <location>
        <position position="453"/>
    </location>
    <ligand>
        <name>AMP</name>
        <dbReference type="ChEBI" id="CHEBI:456215"/>
    </ligand>
</feature>
<evidence type="ECO:0000256" key="12">
    <source>
        <dbReference type="ARBA" id="ARBA00023239"/>
    </source>
</evidence>
<keyword evidence="11 18" id="KW-0413">Isomerase</keyword>
<dbReference type="PANTHER" id="PTHR12592:SF0">
    <property type="entry name" value="ATP-DEPENDENT (S)-NAD(P)H-HYDRATE DEHYDRATASE"/>
    <property type="match status" value="1"/>
</dbReference>
<feature type="binding site" evidence="18">
    <location>
        <begin position="59"/>
        <end position="63"/>
    </location>
    <ligand>
        <name>(6S)-NADPHX</name>
        <dbReference type="ChEBI" id="CHEBI:64076"/>
    </ligand>
</feature>
<evidence type="ECO:0000256" key="4">
    <source>
        <dbReference type="ARBA" id="ARBA00009524"/>
    </source>
</evidence>
<feature type="binding site" evidence="17">
    <location>
        <position position="454"/>
    </location>
    <ligand>
        <name>(6S)-NADPHX</name>
        <dbReference type="ChEBI" id="CHEBI:64076"/>
    </ligand>
</feature>
<evidence type="ECO:0000256" key="10">
    <source>
        <dbReference type="ARBA" id="ARBA00023027"/>
    </source>
</evidence>
<feature type="binding site" evidence="17">
    <location>
        <position position="387"/>
    </location>
    <ligand>
        <name>(6S)-NADPHX</name>
        <dbReference type="ChEBI" id="CHEBI:64076"/>
    </ligand>
</feature>
<evidence type="ECO:0000256" key="13">
    <source>
        <dbReference type="ARBA" id="ARBA00023268"/>
    </source>
</evidence>
<dbReference type="GO" id="GO:0052856">
    <property type="term" value="F:NAD(P)HX epimerase activity"/>
    <property type="evidence" value="ECO:0007669"/>
    <property type="project" value="UniProtKB-UniRule"/>
</dbReference>
<evidence type="ECO:0000259" key="21">
    <source>
        <dbReference type="PROSITE" id="PS51385"/>
    </source>
</evidence>
<comment type="catalytic activity">
    <reaction evidence="15 17 19">
        <text>(6S)-NADHX + ADP = AMP + phosphate + NADH + H(+)</text>
        <dbReference type="Rhea" id="RHEA:32223"/>
        <dbReference type="ChEBI" id="CHEBI:15378"/>
        <dbReference type="ChEBI" id="CHEBI:43474"/>
        <dbReference type="ChEBI" id="CHEBI:57945"/>
        <dbReference type="ChEBI" id="CHEBI:64074"/>
        <dbReference type="ChEBI" id="CHEBI:456215"/>
        <dbReference type="ChEBI" id="CHEBI:456216"/>
        <dbReference type="EC" id="4.2.1.136"/>
    </reaction>
</comment>
<keyword evidence="8 17" id="KW-0521">NADP</keyword>
<dbReference type="GO" id="GO:0046496">
    <property type="term" value="P:nicotinamide nucleotide metabolic process"/>
    <property type="evidence" value="ECO:0007669"/>
    <property type="project" value="UniProtKB-UniRule"/>
</dbReference>
<gene>
    <name evidence="17" type="primary">nnrD</name>
    <name evidence="18" type="synonym">nnrE</name>
    <name evidence="22" type="ORF">SAMN06265827_11512</name>
</gene>
<dbReference type="Gene3D" id="3.40.1190.20">
    <property type="match status" value="1"/>
</dbReference>
<comment type="function">
    <text evidence="14 19">Bifunctional enzyme that catalyzes the epimerization of the S- and R-forms of NAD(P)HX and the dehydration of the S-form of NAD(P)HX at the expense of ADP, which is converted to AMP. This allows the repair of both epimers of NAD(P)HX, a damaged form of NAD(P)H that is a result of enzymatic or heat-dependent hydration.</text>
</comment>
<dbReference type="EMBL" id="OBDZ01000015">
    <property type="protein sequence ID" value="SNY31512.1"/>
    <property type="molecule type" value="Genomic_DNA"/>
</dbReference>
<dbReference type="Gene3D" id="3.40.50.10260">
    <property type="entry name" value="YjeF N-terminal domain"/>
    <property type="match status" value="1"/>
</dbReference>
<dbReference type="EC" id="5.1.99.6" evidence="19"/>
<evidence type="ECO:0000256" key="3">
    <source>
        <dbReference type="ARBA" id="ARBA00006001"/>
    </source>
</evidence>
<evidence type="ECO:0000256" key="9">
    <source>
        <dbReference type="ARBA" id="ARBA00022958"/>
    </source>
</evidence>
<dbReference type="GO" id="GO:0052855">
    <property type="term" value="F:ADP-dependent NAD(P)H-hydrate dehydratase activity"/>
    <property type="evidence" value="ECO:0007669"/>
    <property type="project" value="UniProtKB-UniRule"/>
</dbReference>
<evidence type="ECO:0000256" key="15">
    <source>
        <dbReference type="ARBA" id="ARBA00048238"/>
    </source>
</evidence>
<dbReference type="HAMAP" id="MF_01966">
    <property type="entry name" value="NADHX_epimerase"/>
    <property type="match status" value="1"/>
</dbReference>
<evidence type="ECO:0000256" key="19">
    <source>
        <dbReference type="PIRNR" id="PIRNR017184"/>
    </source>
</evidence>
<keyword evidence="5 18" id="KW-0479">Metal-binding</keyword>
<dbReference type="InterPro" id="IPR030677">
    <property type="entry name" value="Nnr"/>
</dbReference>
<evidence type="ECO:0000313" key="22">
    <source>
        <dbReference type="EMBL" id="SNY31512.1"/>
    </source>
</evidence>
<sequence length="517" mass="54931">MKVVTGAEMKEIDRYTIEEVGISGLVLMENAGREVAQAAVELLDDLKGSMVIVLAGRGNNGGDGFVVSRLLIEQGFEVKTILLGKKEDISGDAKVNLEILGKLEAKVWEISSKEEVLELKLLLDKADLIVDALLGTGIKGELRGLYPEVITLVNNSPTAVIAVDIPSGIEADTGRVVDTAIEADETITFALPKIGNILYPGADFVGDLKVVDIGIPQMVITKQEFKIDLITSKLVNYLLPIRAADSHKGSYGKLLLVAGSTGMTGAATLATQASLKIGAGLVTLGVPRSLNPILEIKLTEAMTYPLGESKEGILSRESVIEIKKLLNDRDVLAIGPGLTANDEIGYIVNHLLEKTDKPVVVDADGLNVIYDLNILKGRTAPTVLTPHPGELSRLINQPIEAIRVNSIEIAKDFAREYNVILVLKGARTIIATPQGEIYVNSTGNSGMATGGSGDVLTGLISGLLAQGIDGRSATIIGVYLHGLAADLAAEELTEYSLLPSDIIDYLPQALRTVMSDE</sequence>
<keyword evidence="6 17" id="KW-0547">Nucleotide-binding</keyword>
<keyword evidence="12 17" id="KW-0456">Lyase</keyword>
<evidence type="ECO:0000256" key="8">
    <source>
        <dbReference type="ARBA" id="ARBA00022857"/>
    </source>
</evidence>
<comment type="cofactor">
    <cofactor evidence="18 19">
        <name>K(+)</name>
        <dbReference type="ChEBI" id="CHEBI:29103"/>
    </cofactor>
    <text evidence="18 19">Binds 1 potassium ion per subunit.</text>
</comment>
<dbReference type="STRING" id="1413210.U472_04255"/>
<dbReference type="NCBIfam" id="TIGR00196">
    <property type="entry name" value="yjeF_cterm"/>
    <property type="match status" value="1"/>
</dbReference>
<comment type="function">
    <text evidence="18">Catalyzes the epimerization of the S- and R-forms of NAD(P)HX, a damaged form of NAD(P)H that is a result of enzymatic or heat-dependent hydration. This is a prerequisite for the S-specific NAD(P)H-hydrate dehydratase to allow the repair of both epimers of NAD(P)HX.</text>
</comment>
<dbReference type="PROSITE" id="PS51383">
    <property type="entry name" value="YJEF_C_3"/>
    <property type="match status" value="1"/>
</dbReference>
<evidence type="ECO:0000256" key="18">
    <source>
        <dbReference type="HAMAP-Rule" id="MF_01966"/>
    </source>
</evidence>